<gene>
    <name evidence="2" type="ORF">GCM10010307_70650</name>
</gene>
<protein>
    <recommendedName>
        <fullName evidence="4">Phage tail protein</fullName>
    </recommendedName>
</protein>
<comment type="caution">
    <text evidence="2">The sequence shown here is derived from an EMBL/GenBank/DDBJ whole genome shotgun (WGS) entry which is preliminary data.</text>
</comment>
<proteinExistence type="predicted"/>
<reference evidence="2 3" key="1">
    <citation type="journal article" date="2019" name="Int. J. Syst. Evol. Microbiol.">
        <title>The Global Catalogue of Microorganisms (GCM) 10K type strain sequencing project: providing services to taxonomists for standard genome sequencing and annotation.</title>
        <authorList>
            <consortium name="The Broad Institute Genomics Platform"/>
            <consortium name="The Broad Institute Genome Sequencing Center for Infectious Disease"/>
            <person name="Wu L."/>
            <person name="Ma J."/>
        </authorList>
    </citation>
    <scope>NUCLEOTIDE SEQUENCE [LARGE SCALE GENOMIC DNA]</scope>
    <source>
        <strain evidence="2 3">JCM 4524</strain>
    </source>
</reference>
<name>A0ABN3RNS2_9ACTN</name>
<organism evidence="2 3">
    <name type="scientific">Streptomyces vastus</name>
    <dbReference type="NCBI Taxonomy" id="285451"/>
    <lineage>
        <taxon>Bacteria</taxon>
        <taxon>Bacillati</taxon>
        <taxon>Actinomycetota</taxon>
        <taxon>Actinomycetes</taxon>
        <taxon>Kitasatosporales</taxon>
        <taxon>Streptomycetaceae</taxon>
        <taxon>Streptomyces</taxon>
    </lineage>
</organism>
<accession>A0ABN3RNS2</accession>
<dbReference type="EMBL" id="BAAASJ010000113">
    <property type="protein sequence ID" value="GAA2656727.1"/>
    <property type="molecule type" value="Genomic_DNA"/>
</dbReference>
<sequence length="181" mass="19243">MTQQRFMRRGITKILWLKSIASDDLIPTRTEISAPNATDLTEAISDVDGWSLTNEAIETPDMASTFTSSIPGNDKADNSSITFYEDQFSDTMETLLPKGAVGYVVFLRKGDIPGSKSMDSFPVQVASRTAQYNAGNEAAKFQGIFTITSPPALDAPVPPAAAETGAGTSTVASAATRKKAL</sequence>
<dbReference type="Proteomes" id="UP001500151">
    <property type="component" value="Unassembled WGS sequence"/>
</dbReference>
<feature type="region of interest" description="Disordered" evidence="1">
    <location>
        <begin position="155"/>
        <end position="181"/>
    </location>
</feature>
<evidence type="ECO:0008006" key="4">
    <source>
        <dbReference type="Google" id="ProtNLM"/>
    </source>
</evidence>
<dbReference type="Pfam" id="PF25595">
    <property type="entry name" value="Phage_TTP_16"/>
    <property type="match status" value="1"/>
</dbReference>
<keyword evidence="3" id="KW-1185">Reference proteome</keyword>
<feature type="compositionally biased region" description="Low complexity" evidence="1">
    <location>
        <begin position="155"/>
        <end position="175"/>
    </location>
</feature>
<evidence type="ECO:0000256" key="1">
    <source>
        <dbReference type="SAM" id="MobiDB-lite"/>
    </source>
</evidence>
<dbReference type="InterPro" id="IPR058009">
    <property type="entry name" value="TTP_Phage_16"/>
</dbReference>
<evidence type="ECO:0000313" key="3">
    <source>
        <dbReference type="Proteomes" id="UP001500151"/>
    </source>
</evidence>
<evidence type="ECO:0000313" key="2">
    <source>
        <dbReference type="EMBL" id="GAA2656727.1"/>
    </source>
</evidence>